<name>A0A812S9B8_SYMPI</name>
<dbReference type="OrthoDB" id="410531at2759"/>
<evidence type="ECO:0000313" key="2">
    <source>
        <dbReference type="Proteomes" id="UP000649617"/>
    </source>
</evidence>
<dbReference type="AlphaFoldDB" id="A0A812S9B8"/>
<dbReference type="EMBL" id="CAJNIZ010023971">
    <property type="protein sequence ID" value="CAE7472994.1"/>
    <property type="molecule type" value="Genomic_DNA"/>
</dbReference>
<feature type="non-terminal residue" evidence="1">
    <location>
        <position position="69"/>
    </location>
</feature>
<evidence type="ECO:0000313" key="1">
    <source>
        <dbReference type="EMBL" id="CAE7472994.1"/>
    </source>
</evidence>
<feature type="non-terminal residue" evidence="1">
    <location>
        <position position="1"/>
    </location>
</feature>
<accession>A0A812S9B8</accession>
<reference evidence="1" key="1">
    <citation type="submission" date="2021-02" db="EMBL/GenBank/DDBJ databases">
        <authorList>
            <person name="Dougan E. K."/>
            <person name="Rhodes N."/>
            <person name="Thang M."/>
            <person name="Chan C."/>
        </authorList>
    </citation>
    <scope>NUCLEOTIDE SEQUENCE</scope>
</reference>
<comment type="caution">
    <text evidence="1">The sequence shown here is derived from an EMBL/GenBank/DDBJ whole genome shotgun (WGS) entry which is preliminary data.</text>
</comment>
<proteinExistence type="predicted"/>
<dbReference type="Proteomes" id="UP000649617">
    <property type="component" value="Unassembled WGS sequence"/>
</dbReference>
<gene>
    <name evidence="1" type="ORF">SPIL2461_LOCUS12007</name>
</gene>
<sequence length="69" mass="7656">DFSVEGQTHVLVYTQSSLVEQTTPVGSAFNDSIAVVRNVSFTDLDLDSYELGGNVTWEDPPLWQRPDLV</sequence>
<organism evidence="1 2">
    <name type="scientific">Symbiodinium pilosum</name>
    <name type="common">Dinoflagellate</name>
    <dbReference type="NCBI Taxonomy" id="2952"/>
    <lineage>
        <taxon>Eukaryota</taxon>
        <taxon>Sar</taxon>
        <taxon>Alveolata</taxon>
        <taxon>Dinophyceae</taxon>
        <taxon>Suessiales</taxon>
        <taxon>Symbiodiniaceae</taxon>
        <taxon>Symbiodinium</taxon>
    </lineage>
</organism>
<protein>
    <submittedName>
        <fullName evidence="1">Uncharacterized protein</fullName>
    </submittedName>
</protein>
<keyword evidence="2" id="KW-1185">Reference proteome</keyword>